<dbReference type="InterPro" id="IPR016032">
    <property type="entry name" value="Sig_transdc_resp-reg_C-effctor"/>
</dbReference>
<name>A0A5S3X783_9GAMM</name>
<dbReference type="SUPFAM" id="SSF82171">
    <property type="entry name" value="DPP6 N-terminal domain-like"/>
    <property type="match status" value="1"/>
</dbReference>
<evidence type="ECO:0000313" key="6">
    <source>
        <dbReference type="Proteomes" id="UP000306719"/>
    </source>
</evidence>
<dbReference type="SMART" id="SM00862">
    <property type="entry name" value="Trans_reg_C"/>
    <property type="match status" value="1"/>
</dbReference>
<keyword evidence="1 2" id="KW-0238">DNA-binding</keyword>
<proteinExistence type="predicted"/>
<keyword evidence="3" id="KW-0812">Transmembrane</keyword>
<dbReference type="InterPro" id="IPR036388">
    <property type="entry name" value="WH-like_DNA-bd_sf"/>
</dbReference>
<dbReference type="GO" id="GO:0003677">
    <property type="term" value="F:DNA binding"/>
    <property type="evidence" value="ECO:0007669"/>
    <property type="project" value="UniProtKB-UniRule"/>
</dbReference>
<dbReference type="CDD" id="cd00383">
    <property type="entry name" value="trans_reg_C"/>
    <property type="match status" value="1"/>
</dbReference>
<feature type="transmembrane region" description="Helical" evidence="3">
    <location>
        <begin position="119"/>
        <end position="138"/>
    </location>
</feature>
<evidence type="ECO:0000256" key="1">
    <source>
        <dbReference type="ARBA" id="ARBA00023125"/>
    </source>
</evidence>
<dbReference type="AlphaFoldDB" id="A0A5S3X783"/>
<dbReference type="Proteomes" id="UP000306719">
    <property type="component" value="Unassembled WGS sequence"/>
</dbReference>
<evidence type="ECO:0000256" key="2">
    <source>
        <dbReference type="PROSITE-ProRule" id="PRU01091"/>
    </source>
</evidence>
<feature type="domain" description="OmpR/PhoB-type" evidence="4">
    <location>
        <begin position="5"/>
        <end position="103"/>
    </location>
</feature>
<reference evidence="5 6" key="1">
    <citation type="submission" date="2018-01" db="EMBL/GenBank/DDBJ databases">
        <authorList>
            <person name="Paulsen S."/>
            <person name="Gram L.K."/>
        </authorList>
    </citation>
    <scope>NUCLEOTIDE SEQUENCE [LARGE SCALE GENOMIC DNA]</scope>
    <source>
        <strain evidence="5 6">S2599</strain>
    </source>
</reference>
<dbReference type="PROSITE" id="PS51755">
    <property type="entry name" value="OMPR_PHOB"/>
    <property type="match status" value="1"/>
</dbReference>
<dbReference type="OrthoDB" id="5693682at2"/>
<evidence type="ECO:0000256" key="3">
    <source>
        <dbReference type="SAM" id="Phobius"/>
    </source>
</evidence>
<dbReference type="InterPro" id="IPR001867">
    <property type="entry name" value="OmpR/PhoB-type_DNA-bd"/>
</dbReference>
<gene>
    <name evidence="5" type="ORF">CWB98_03070</name>
</gene>
<dbReference type="RefSeq" id="WP_138543479.1">
    <property type="nucleotide sequence ID" value="NZ_PNCJ01000005.1"/>
</dbReference>
<reference evidence="6" key="2">
    <citation type="submission" date="2019-06" db="EMBL/GenBank/DDBJ databases">
        <title>Co-occurence of chitin degradation, pigmentation and bioactivity in marine Pseudoalteromonas.</title>
        <authorList>
            <person name="Sonnenschein E.C."/>
            <person name="Bech P.K."/>
        </authorList>
    </citation>
    <scope>NUCLEOTIDE SEQUENCE [LARGE SCALE GENOMIC DNA]</scope>
    <source>
        <strain evidence="6">S2599</strain>
    </source>
</reference>
<protein>
    <recommendedName>
        <fullName evidence="4">OmpR/PhoB-type domain-containing protein</fullName>
    </recommendedName>
</protein>
<comment type="caution">
    <text evidence="5">The sequence shown here is derived from an EMBL/GenBank/DDBJ whole genome shotgun (WGS) entry which is preliminary data.</text>
</comment>
<organism evidence="5 6">
    <name type="scientific">Pseudoalteromonas rubra</name>
    <dbReference type="NCBI Taxonomy" id="43658"/>
    <lineage>
        <taxon>Bacteria</taxon>
        <taxon>Pseudomonadati</taxon>
        <taxon>Pseudomonadota</taxon>
        <taxon>Gammaproteobacteria</taxon>
        <taxon>Alteromonadales</taxon>
        <taxon>Pseudoalteromonadaceae</taxon>
        <taxon>Pseudoalteromonas</taxon>
    </lineage>
</organism>
<dbReference type="EMBL" id="PNCJ01000005">
    <property type="protein sequence ID" value="TMP39583.1"/>
    <property type="molecule type" value="Genomic_DNA"/>
</dbReference>
<accession>A0A5S3X783</accession>
<evidence type="ECO:0000259" key="4">
    <source>
        <dbReference type="PROSITE" id="PS51755"/>
    </source>
</evidence>
<keyword evidence="3" id="KW-0472">Membrane</keyword>
<dbReference type="GO" id="GO:0006355">
    <property type="term" value="P:regulation of DNA-templated transcription"/>
    <property type="evidence" value="ECO:0007669"/>
    <property type="project" value="InterPro"/>
</dbReference>
<dbReference type="SUPFAM" id="SSF46894">
    <property type="entry name" value="C-terminal effector domain of the bipartite response regulators"/>
    <property type="match status" value="1"/>
</dbReference>
<dbReference type="InterPro" id="IPR011042">
    <property type="entry name" value="6-blade_b-propeller_TolB-like"/>
</dbReference>
<dbReference type="Pfam" id="PF07676">
    <property type="entry name" value="PD40"/>
    <property type="match status" value="1"/>
</dbReference>
<dbReference type="InterPro" id="IPR011659">
    <property type="entry name" value="WD40"/>
</dbReference>
<dbReference type="Pfam" id="PF00486">
    <property type="entry name" value="Trans_reg_C"/>
    <property type="match status" value="1"/>
</dbReference>
<dbReference type="Gene3D" id="2.120.10.30">
    <property type="entry name" value="TolB, C-terminal domain"/>
    <property type="match status" value="1"/>
</dbReference>
<dbReference type="Gene3D" id="1.10.10.10">
    <property type="entry name" value="Winged helix-like DNA-binding domain superfamily/Winged helix DNA-binding domain"/>
    <property type="match status" value="1"/>
</dbReference>
<dbReference type="GO" id="GO:0000160">
    <property type="term" value="P:phosphorelay signal transduction system"/>
    <property type="evidence" value="ECO:0007669"/>
    <property type="project" value="InterPro"/>
</dbReference>
<feature type="DNA-binding region" description="OmpR/PhoB-type" evidence="2">
    <location>
        <begin position="5"/>
        <end position="103"/>
    </location>
</feature>
<keyword evidence="3" id="KW-1133">Transmembrane helix</keyword>
<sequence>MEKLTNAFVINDIVIDPQRNQVQHSDGINTLEPKAMALLCVLAAKPNTVITQETLYEAIWPGRVFSPSSLQRLIALLRKALRDNSKSSKIIFTHAKQGYSIEARISQYKTTPEISPRTVTYALAALCLLIVIITYIFSRPDPFISSTQPFTFTSEAEFNGQFSSDGEAIAFLRKGADKQTELIVRQLKKPTQDLYVTDAPIRDFIWLTNKQLMVALTDSDGVKLTRYTLTQSGAQPRQSLSAIEHLSDLSHLHKGPGSAIYFVAHQLGSTSPSEQVARFSRAIVQLDLVSFELTTLMPLSETQRIVDLAVAPDALYVSLFEHKAINTLIKIDPERQSITTINSEVDGLYKLVWAERLQTLVLLDSLKPEIFTLSADNQLELVEHDLSTGVAHADIYQDKLLSTQVRQNIKVFSSRNPDTAVIDSKYEDYLASVSPNGNSVVFVSNRGGYPQLYLTDHHTHPKVIFSNPRKEDFISRAIWHPSNKRLAFAADNKVYQYTLATGQLSELPIGRKISRVEYWQTSQQSESGVLYLAEARQARQARQASIVGYKINSGDVNVLSGSGHLVYADAKLQVYWHQNTLSTSAGHSWQPDSGKIRHAFSIGERILVQIAQADSPHLLELDQQLSPLTQRSLPESAQFVSSAFYTEQNALIYYYSHWENTDNDLMISKINP</sequence>
<evidence type="ECO:0000313" key="5">
    <source>
        <dbReference type="EMBL" id="TMP39583.1"/>
    </source>
</evidence>